<protein>
    <recommendedName>
        <fullName evidence="1">Aminoglycoside phosphotransferase domain-containing protein</fullName>
    </recommendedName>
</protein>
<dbReference type="Gene3D" id="3.90.1200.10">
    <property type="match status" value="1"/>
</dbReference>
<dbReference type="OrthoDB" id="4188033at2759"/>
<dbReference type="PANTHER" id="PTHR21310">
    <property type="entry name" value="AMINOGLYCOSIDE PHOSPHOTRANSFERASE-RELATED-RELATED"/>
    <property type="match status" value="1"/>
</dbReference>
<dbReference type="Proteomes" id="UP000223968">
    <property type="component" value="Unassembled WGS sequence"/>
</dbReference>
<dbReference type="Pfam" id="PF01636">
    <property type="entry name" value="APH"/>
    <property type="match status" value="1"/>
</dbReference>
<dbReference type="EMBL" id="PDNB01000086">
    <property type="protein sequence ID" value="PGH10529.1"/>
    <property type="molecule type" value="Genomic_DNA"/>
</dbReference>
<dbReference type="InterPro" id="IPR051678">
    <property type="entry name" value="AGP_Transferase"/>
</dbReference>
<reference evidence="2 3" key="1">
    <citation type="submission" date="2017-10" db="EMBL/GenBank/DDBJ databases">
        <title>Comparative genomics in systemic dimorphic fungi from Ajellomycetaceae.</title>
        <authorList>
            <person name="Munoz J.F."/>
            <person name="Mcewen J.G."/>
            <person name="Clay O.K."/>
            <person name="Cuomo C.A."/>
        </authorList>
    </citation>
    <scope>NUCLEOTIDE SEQUENCE [LARGE SCALE GENOMIC DNA]</scope>
    <source>
        <strain evidence="2 3">UAMH5409</strain>
    </source>
</reference>
<evidence type="ECO:0000313" key="3">
    <source>
        <dbReference type="Proteomes" id="UP000223968"/>
    </source>
</evidence>
<sequence length="472" mass="54156">MLYSKWLLVAHDDPVSPEIYAALCARENNRCCVSKTVKDLSPTFIVPPSIVGDEDLQTGGRLRPTLEALLSAEVVETLFSYLRSSSGDKKTALQNLWLMSPQARAAYRSGHIWIEKYDDDLRVEIVYTFLIRRKQPPYFPAIKDGFYSIPVKADKSRFPLPYDFLLRIHSAVSDSLHCSTIETEIRSGWGPIDKGYTPGTFGTFCLRALFALLPVSLRLRLCQYLFKSIGQWVAKGDPSIKILPLGLYLKVNDVGSPNEANALRLIEQHTTITAPKLIDFTMDLSTGNTFLLMTKVTGVPANKVYYRMTYEERRQLAIDVGNCISQYRRIPKPSEYNHLICDTTGGPITDHRHGTLGPFISKEDFLDDLLGNFEHFKIERPLSYLYEKKHDICFTHSDLHLSNLLLQGGRLSGIIDWEHAGFKPEFWEYTRLVWSYRNDKRHAKDFELAFDKCYTEELEAERTLWKPRIPRN</sequence>
<dbReference type="InterPro" id="IPR002575">
    <property type="entry name" value="Aminoglycoside_PTrfase"/>
</dbReference>
<keyword evidence="3" id="KW-1185">Reference proteome</keyword>
<feature type="domain" description="Aminoglycoside phosphotransferase" evidence="1">
    <location>
        <begin position="257"/>
        <end position="440"/>
    </location>
</feature>
<dbReference type="CDD" id="cd05120">
    <property type="entry name" value="APH_ChoK_like"/>
    <property type="match status" value="1"/>
</dbReference>
<dbReference type="AlphaFoldDB" id="A0A2B7XNH9"/>
<evidence type="ECO:0000313" key="2">
    <source>
        <dbReference type="EMBL" id="PGH10529.1"/>
    </source>
</evidence>
<dbReference type="PANTHER" id="PTHR21310:SF15">
    <property type="entry name" value="AMINOGLYCOSIDE PHOSPHOTRANSFERASE DOMAIN-CONTAINING PROTEIN"/>
    <property type="match status" value="1"/>
</dbReference>
<organism evidence="2 3">
    <name type="scientific">Helicocarpus griseus UAMH5409</name>
    <dbReference type="NCBI Taxonomy" id="1447875"/>
    <lineage>
        <taxon>Eukaryota</taxon>
        <taxon>Fungi</taxon>
        <taxon>Dikarya</taxon>
        <taxon>Ascomycota</taxon>
        <taxon>Pezizomycotina</taxon>
        <taxon>Eurotiomycetes</taxon>
        <taxon>Eurotiomycetidae</taxon>
        <taxon>Onygenales</taxon>
        <taxon>Ajellomycetaceae</taxon>
        <taxon>Helicocarpus</taxon>
    </lineage>
</organism>
<accession>A0A2B7XNH9</accession>
<dbReference type="InterPro" id="IPR011009">
    <property type="entry name" value="Kinase-like_dom_sf"/>
</dbReference>
<comment type="caution">
    <text evidence="2">The sequence shown here is derived from an EMBL/GenBank/DDBJ whole genome shotgun (WGS) entry which is preliminary data.</text>
</comment>
<dbReference type="SUPFAM" id="SSF56112">
    <property type="entry name" value="Protein kinase-like (PK-like)"/>
    <property type="match status" value="1"/>
</dbReference>
<proteinExistence type="predicted"/>
<gene>
    <name evidence="2" type="ORF">AJ79_05457</name>
</gene>
<evidence type="ECO:0000259" key="1">
    <source>
        <dbReference type="Pfam" id="PF01636"/>
    </source>
</evidence>
<dbReference type="STRING" id="1447875.A0A2B7XNH9"/>
<name>A0A2B7XNH9_9EURO</name>